<dbReference type="SMART" id="SM00318">
    <property type="entry name" value="SNc"/>
    <property type="match status" value="4"/>
</dbReference>
<evidence type="ECO:0000259" key="5">
    <source>
        <dbReference type="PROSITE" id="PS50304"/>
    </source>
</evidence>
<dbReference type="GO" id="GO:0031332">
    <property type="term" value="C:RNAi effector complex"/>
    <property type="evidence" value="ECO:0007669"/>
    <property type="project" value="InterPro"/>
</dbReference>
<dbReference type="GO" id="GO:0031047">
    <property type="term" value="P:regulatory ncRNA-mediated gene silencing"/>
    <property type="evidence" value="ECO:0007669"/>
    <property type="project" value="UniProtKB-UniRule"/>
</dbReference>
<evidence type="ECO:0000313" key="7">
    <source>
        <dbReference type="EMBL" id="KAA8906557.1"/>
    </source>
</evidence>
<evidence type="ECO:0000259" key="6">
    <source>
        <dbReference type="PROSITE" id="PS50830"/>
    </source>
</evidence>
<feature type="domain" description="TNase-like" evidence="6">
    <location>
        <begin position="531"/>
        <end position="610"/>
    </location>
</feature>
<dbReference type="PANTHER" id="PTHR12302:SF2">
    <property type="entry name" value="STAPHYLOCOCCAL NUCLEASE DOMAIN-CONTAINING PROTEIN 1"/>
    <property type="match status" value="1"/>
</dbReference>
<dbReference type="GO" id="GO:0004518">
    <property type="term" value="F:nuclease activity"/>
    <property type="evidence" value="ECO:0007669"/>
    <property type="project" value="TreeGrafter"/>
</dbReference>
<dbReference type="SMART" id="SM00333">
    <property type="entry name" value="TUDOR"/>
    <property type="match status" value="1"/>
</dbReference>
<keyword evidence="8" id="KW-1185">Reference proteome</keyword>
<dbReference type="EMBL" id="SWFT01000033">
    <property type="protein sequence ID" value="KAA8906557.1"/>
    <property type="molecule type" value="Genomic_DNA"/>
</dbReference>
<dbReference type="InterPro" id="IPR016071">
    <property type="entry name" value="Staphylococal_nuclease_OB-fold"/>
</dbReference>
<keyword evidence="3" id="KW-0677">Repeat</keyword>
<dbReference type="OrthoDB" id="10023235at2759"/>
<evidence type="ECO:0000256" key="2">
    <source>
        <dbReference type="ARBA" id="ARBA00022490"/>
    </source>
</evidence>
<reference evidence="7 8" key="1">
    <citation type="submission" date="2019-07" db="EMBL/GenBank/DDBJ databases">
        <title>Genome assembly of two rare yeast pathogens: Diutina rugosa and Trichomonascus ciferrii.</title>
        <authorList>
            <person name="Mixao V."/>
            <person name="Saus E."/>
            <person name="Hansen A."/>
            <person name="Lass-Flor C."/>
            <person name="Gabaldon T."/>
        </authorList>
    </citation>
    <scope>NUCLEOTIDE SEQUENCE [LARGE SCALE GENOMIC DNA]</scope>
    <source>
        <strain evidence="7 8">CBS 613</strain>
    </source>
</reference>
<evidence type="ECO:0000313" key="8">
    <source>
        <dbReference type="Proteomes" id="UP000449547"/>
    </source>
</evidence>
<gene>
    <name evidence="7" type="ORF">DIURU_000966</name>
</gene>
<name>A0A642UW72_DIURU</name>
<evidence type="ECO:0000256" key="1">
    <source>
        <dbReference type="ARBA" id="ARBA00004496"/>
    </source>
</evidence>
<proteinExistence type="predicted"/>
<dbReference type="Gene3D" id="2.30.30.140">
    <property type="match status" value="1"/>
</dbReference>
<dbReference type="FunFam" id="2.30.30.140:FF:000018">
    <property type="entry name" value="Serine/threonine-protein kinase 31"/>
    <property type="match status" value="1"/>
</dbReference>
<feature type="domain" description="Tudor" evidence="5">
    <location>
        <begin position="697"/>
        <end position="756"/>
    </location>
</feature>
<evidence type="ECO:0000256" key="4">
    <source>
        <dbReference type="PIRNR" id="PIRNR017179"/>
    </source>
</evidence>
<accession>A0A642UW72</accession>
<dbReference type="PROSITE" id="PS50830">
    <property type="entry name" value="TNASE_3"/>
    <property type="match status" value="3"/>
</dbReference>
<comment type="caution">
    <text evidence="7">The sequence shown here is derived from an EMBL/GenBank/DDBJ whole genome shotgun (WGS) entry which is preliminary data.</text>
</comment>
<dbReference type="PIRSF" id="PIRSF017179">
    <property type="entry name" value="RISC-Tudor-SN"/>
    <property type="match status" value="1"/>
</dbReference>
<dbReference type="Pfam" id="PF00565">
    <property type="entry name" value="SNase"/>
    <property type="match status" value="4"/>
</dbReference>
<evidence type="ECO:0000256" key="3">
    <source>
        <dbReference type="ARBA" id="ARBA00022737"/>
    </source>
</evidence>
<dbReference type="VEuPathDB" id="FungiDB:DIURU_000966"/>
<dbReference type="RefSeq" id="XP_034014198.1">
    <property type="nucleotide sequence ID" value="XM_034159272.1"/>
</dbReference>
<dbReference type="GeneID" id="54779619"/>
<dbReference type="OMA" id="ARCADHH"/>
<dbReference type="Gene3D" id="2.40.50.90">
    <property type="match status" value="5"/>
</dbReference>
<dbReference type="SUPFAM" id="SSF50199">
    <property type="entry name" value="Staphylococcal nuclease"/>
    <property type="match status" value="5"/>
</dbReference>
<feature type="domain" description="TNase-like" evidence="6">
    <location>
        <begin position="144"/>
        <end position="282"/>
    </location>
</feature>
<dbReference type="PANTHER" id="PTHR12302">
    <property type="entry name" value="EBNA2 BINDING PROTEIN P100"/>
    <property type="match status" value="1"/>
</dbReference>
<comment type="subcellular location">
    <subcellularLocation>
        <location evidence="1 4">Cytoplasm</location>
    </subcellularLocation>
</comment>
<organism evidence="7 8">
    <name type="scientific">Diutina rugosa</name>
    <name type="common">Yeast</name>
    <name type="synonym">Candida rugosa</name>
    <dbReference type="NCBI Taxonomy" id="5481"/>
    <lineage>
        <taxon>Eukaryota</taxon>
        <taxon>Fungi</taxon>
        <taxon>Dikarya</taxon>
        <taxon>Ascomycota</taxon>
        <taxon>Saccharomycotina</taxon>
        <taxon>Pichiomycetes</taxon>
        <taxon>Debaryomycetaceae</taxon>
        <taxon>Diutina</taxon>
    </lineage>
</organism>
<dbReference type="GO" id="GO:0005829">
    <property type="term" value="C:cytosol"/>
    <property type="evidence" value="ECO:0007669"/>
    <property type="project" value="UniProtKB-UniRule"/>
</dbReference>
<dbReference type="PROSITE" id="PS50304">
    <property type="entry name" value="TUDOR"/>
    <property type="match status" value="1"/>
</dbReference>
<dbReference type="InterPro" id="IPR035437">
    <property type="entry name" value="SNase_OB-fold_sf"/>
</dbReference>
<dbReference type="InterPro" id="IPR002999">
    <property type="entry name" value="Tudor"/>
</dbReference>
<feature type="domain" description="TNase-like" evidence="6">
    <location>
        <begin position="304"/>
        <end position="448"/>
    </location>
</feature>
<dbReference type="GO" id="GO:0005634">
    <property type="term" value="C:nucleus"/>
    <property type="evidence" value="ECO:0007669"/>
    <property type="project" value="TreeGrafter"/>
</dbReference>
<sequence length="875" mass="94969">MLVAKVKNVLSGDQIVLVPSKATAIPPPERLLTLQDVRADSYAAKKYVHDTLIGKSVQFKVSSKAATREFGDVKTPLFDSLVKDLLEKGLAHVKDNVPDSDEVYELKQIQDSAKHQGKGTWSSSYSEPTEVSITPEIESKSKSSPLPCVVERVISGDRVMARIIVSETEHIVTAVLLGGIKCPRTDEPAQQKIANLAKVFVEDKLMTTTSPITVSIIGESQSGVPIGNFNHPSGNNIAKALLDQGYAEVVDWQSTLVGSQTMSQYRKAELTAKALGKGMFAQQTASGAKAPSHTGTKAKVAVGATIDATVAKVVSADTYVLRLADDSEITVQLASVRAPRPNDTTAGSSQAALVATAKEFARERTIGKPVQVYIDGNHEANPEHGFDARFMVSIKVAGKDLSERLVSQGLATVLRHSKATAHERSLNWDRLVEIEEEAKTAKKGIHSTNIEKILTVGTRVVDASENATKAKTFFNGFKQKGRISGYYVDYVPSTNRVRLLNPKEGTKLALILGGLTNDKSGLLNDEGVKQLNKKLLQRNVEFDVYDADKVGGFIGNLYINQQAATPVQVNLVEEGLAKLHDIGVGANPFADKLEAAETAAKNAKRGVWANYDANAEQAKLEQAQRSLEEMSVAAKTPKFFDIEVVDIDGQGVISFHMIDAATSAKFSQFKLDFNQFHQQHPSSSQSSVNLPFQLTKGPKKGELVSAKFENGKYYRARVQSFDRTTGKYLVKHIDFGNVDEVPLSSLRALPPQFNTAAYPAFAHSAVLSNVDLPPSKPTDYLTESIEALEDLCFDKKLVLGALPSTVAEYEGTLYDSANISDLSNTINKQLVADGYGIVKKNCQDQDLIKAQAQAKRDHVGCWEFGDVTAADDDFA</sequence>
<dbReference type="Proteomes" id="UP000449547">
    <property type="component" value="Unassembled WGS sequence"/>
</dbReference>
<dbReference type="SUPFAM" id="SSF63748">
    <property type="entry name" value="Tudor/PWWP/MBT"/>
    <property type="match status" value="1"/>
</dbReference>
<dbReference type="Pfam" id="PF00567">
    <property type="entry name" value="TUDOR"/>
    <property type="match status" value="1"/>
</dbReference>
<dbReference type="GO" id="GO:0003723">
    <property type="term" value="F:RNA binding"/>
    <property type="evidence" value="ECO:0007669"/>
    <property type="project" value="UniProtKB-UniRule"/>
</dbReference>
<protein>
    <submittedName>
        <fullName evidence="7">Uncharacterized protein</fullName>
    </submittedName>
</protein>
<dbReference type="GO" id="GO:0006402">
    <property type="term" value="P:mRNA catabolic process"/>
    <property type="evidence" value="ECO:0007669"/>
    <property type="project" value="UniProtKB-UniRule"/>
</dbReference>
<dbReference type="InterPro" id="IPR016685">
    <property type="entry name" value="Silence_cplx_Nase-comp_TudorSN"/>
</dbReference>
<dbReference type="AlphaFoldDB" id="A0A642UW72"/>
<keyword evidence="2 4" id="KW-0963">Cytoplasm</keyword>